<feature type="domain" description="Cytochrome c" evidence="6">
    <location>
        <begin position="179"/>
        <end position="261"/>
    </location>
</feature>
<feature type="domain" description="Cytochrome c" evidence="6">
    <location>
        <begin position="310"/>
        <end position="397"/>
    </location>
</feature>
<dbReference type="InterPro" id="IPR036909">
    <property type="entry name" value="Cyt_c-like_dom_sf"/>
</dbReference>
<reference evidence="7" key="1">
    <citation type="submission" date="2020-07" db="EMBL/GenBank/DDBJ databases">
        <title>Huge and variable diversity of episymbiotic CPR bacteria and DPANN archaea in groundwater ecosystems.</title>
        <authorList>
            <person name="He C.Y."/>
            <person name="Keren R."/>
            <person name="Whittaker M."/>
            <person name="Farag I.F."/>
            <person name="Doudna J."/>
            <person name="Cate J.H.D."/>
            <person name="Banfield J.F."/>
        </authorList>
    </citation>
    <scope>NUCLEOTIDE SEQUENCE</scope>
    <source>
        <strain evidence="7">NC_groundwater_717_Ag_S-0.2um_59_8</strain>
    </source>
</reference>
<dbReference type="PANTHER" id="PTHR33751:SF1">
    <property type="entry name" value="CBB3-TYPE CYTOCHROME C OXIDASE SUBUNIT FIXP"/>
    <property type="match status" value="1"/>
</dbReference>
<dbReference type="SUPFAM" id="SSF46626">
    <property type="entry name" value="Cytochrome c"/>
    <property type="match status" value="2"/>
</dbReference>
<dbReference type="AlphaFoldDB" id="A0A932GN45"/>
<feature type="compositionally biased region" description="Basic and acidic residues" evidence="5">
    <location>
        <begin position="416"/>
        <end position="432"/>
    </location>
</feature>
<evidence type="ECO:0000256" key="3">
    <source>
        <dbReference type="ARBA" id="ARBA00023004"/>
    </source>
</evidence>
<gene>
    <name evidence="7" type="ORF">HYY65_03850</name>
</gene>
<dbReference type="PROSITE" id="PS51007">
    <property type="entry name" value="CYTC"/>
    <property type="match status" value="2"/>
</dbReference>
<dbReference type="Gene3D" id="1.10.760.10">
    <property type="entry name" value="Cytochrome c-like domain"/>
    <property type="match status" value="2"/>
</dbReference>
<evidence type="ECO:0000256" key="1">
    <source>
        <dbReference type="ARBA" id="ARBA00022617"/>
    </source>
</evidence>
<name>A0A932GN45_UNCTE</name>
<evidence type="ECO:0000313" key="7">
    <source>
        <dbReference type="EMBL" id="MBI3014203.1"/>
    </source>
</evidence>
<dbReference type="Gene3D" id="1.10.1130.10">
    <property type="entry name" value="Flavocytochrome C3, Chain A"/>
    <property type="match status" value="1"/>
</dbReference>
<dbReference type="Proteomes" id="UP000741360">
    <property type="component" value="Unassembled WGS sequence"/>
</dbReference>
<evidence type="ECO:0000256" key="2">
    <source>
        <dbReference type="ARBA" id="ARBA00022723"/>
    </source>
</evidence>
<evidence type="ECO:0000256" key="5">
    <source>
        <dbReference type="SAM" id="MobiDB-lite"/>
    </source>
</evidence>
<dbReference type="InterPro" id="IPR036280">
    <property type="entry name" value="Multihaem_cyt_sf"/>
</dbReference>
<dbReference type="Pfam" id="PF00034">
    <property type="entry name" value="Cytochrom_C"/>
    <property type="match status" value="1"/>
</dbReference>
<evidence type="ECO:0000259" key="6">
    <source>
        <dbReference type="PROSITE" id="PS51007"/>
    </source>
</evidence>
<proteinExistence type="predicted"/>
<comment type="caution">
    <text evidence="7">The sequence shown here is derived from an EMBL/GenBank/DDBJ whole genome shotgun (WGS) entry which is preliminary data.</text>
</comment>
<accession>A0A932GN45</accession>
<keyword evidence="2 4" id="KW-0479">Metal-binding</keyword>
<evidence type="ECO:0000313" key="8">
    <source>
        <dbReference type="Proteomes" id="UP000741360"/>
    </source>
</evidence>
<evidence type="ECO:0000256" key="4">
    <source>
        <dbReference type="PROSITE-ProRule" id="PRU00433"/>
    </source>
</evidence>
<protein>
    <submittedName>
        <fullName evidence="7">C-type cytochrome</fullName>
    </submittedName>
</protein>
<dbReference type="GO" id="GO:0020037">
    <property type="term" value="F:heme binding"/>
    <property type="evidence" value="ECO:0007669"/>
    <property type="project" value="InterPro"/>
</dbReference>
<organism evidence="7 8">
    <name type="scientific">Tectimicrobiota bacterium</name>
    <dbReference type="NCBI Taxonomy" id="2528274"/>
    <lineage>
        <taxon>Bacteria</taxon>
        <taxon>Pseudomonadati</taxon>
        <taxon>Nitrospinota/Tectimicrobiota group</taxon>
        <taxon>Candidatus Tectimicrobiota</taxon>
    </lineage>
</organism>
<dbReference type="Pfam" id="PF13442">
    <property type="entry name" value="Cytochrome_CBB3"/>
    <property type="match status" value="1"/>
</dbReference>
<dbReference type="InterPro" id="IPR050597">
    <property type="entry name" value="Cytochrome_c_Oxidase_Subunit"/>
</dbReference>
<dbReference type="GO" id="GO:0009055">
    <property type="term" value="F:electron transfer activity"/>
    <property type="evidence" value="ECO:0007669"/>
    <property type="project" value="InterPro"/>
</dbReference>
<sequence>MLRIYRLFALMSLITLALFLLSLWKDSNREWKKYQDEYRNLLIAKAKDADQRRAAENVGYEFAQVSVAEGARVDRCIMCHRAVEDPRFVDAPQPLRAHPKIPSHPFERFGCTGCHGGDGSATEVQAAHQGIQKKEGAVLPDGRIVYLTEREEPLLPGNLVQASCGSCHLTEDPGKIGAPVLSRGKTLFQEKGCIGCHRVGRIGGKVGPELTFAGEKRSDPEWLLKHFRDPESLVPDSAMPSYKNLGEEELQALTAFVLSLREVPFTLIASAPLQPQTVVALTPPPVPREAHWEAPRNENLRPNPVPASAESVANGKKLYGKYCAGCHGESGKGDGPGAPKDLKPEPANFADPRMMAHEREGGLYWKITRGRGLMPGWEATIPQKDRWDLVNFLRTLPPKVQMPPGMMEQPHGAMGGEKEPAGHMEESRPGGH</sequence>
<dbReference type="SUPFAM" id="SSF48695">
    <property type="entry name" value="Multiheme cytochromes"/>
    <property type="match status" value="1"/>
</dbReference>
<dbReference type="EMBL" id="JACPSX010000064">
    <property type="protein sequence ID" value="MBI3014203.1"/>
    <property type="molecule type" value="Genomic_DNA"/>
</dbReference>
<keyword evidence="3 4" id="KW-0408">Iron</keyword>
<keyword evidence="1 4" id="KW-0349">Heme</keyword>
<dbReference type="InterPro" id="IPR009056">
    <property type="entry name" value="Cyt_c-like_dom"/>
</dbReference>
<dbReference type="GO" id="GO:0046872">
    <property type="term" value="F:metal ion binding"/>
    <property type="evidence" value="ECO:0007669"/>
    <property type="project" value="UniProtKB-KW"/>
</dbReference>
<feature type="region of interest" description="Disordered" evidence="5">
    <location>
        <begin position="410"/>
        <end position="432"/>
    </location>
</feature>
<dbReference type="PANTHER" id="PTHR33751">
    <property type="entry name" value="CBB3-TYPE CYTOCHROME C OXIDASE SUBUNIT FIXP"/>
    <property type="match status" value="1"/>
</dbReference>